<comment type="subcellular location">
    <subcellularLocation>
        <location evidence="1">Cell inner membrane</location>
        <topology evidence="1">Multi-pass membrane protein</topology>
    </subcellularLocation>
    <subcellularLocation>
        <location evidence="13">Cell membrane</location>
        <topology evidence="13">Multi-pass membrane protein</topology>
    </subcellularLocation>
</comment>
<dbReference type="CDD" id="cd19961">
    <property type="entry name" value="EcYidC-like_peri"/>
    <property type="match status" value="1"/>
</dbReference>
<dbReference type="Proteomes" id="UP000234271">
    <property type="component" value="Chromosome"/>
</dbReference>
<dbReference type="NCBIfam" id="NF002352">
    <property type="entry name" value="PRK01318.1-3"/>
    <property type="match status" value="1"/>
</dbReference>
<feature type="domain" description="Membrane insertase YidC N-terminal" evidence="15">
    <location>
        <begin position="100"/>
        <end position="378"/>
    </location>
</feature>
<reference evidence="17" key="1">
    <citation type="submission" date="2016-12" db="EMBL/GenBank/DDBJ databases">
        <title>Complete Genome Sequence of Beggiatoa leptomitiformis D-401.</title>
        <authorList>
            <person name="Fomenkov A."/>
            <person name="Vincze T."/>
            <person name="Grabovich M."/>
            <person name="Anton B.P."/>
            <person name="Dubinina G."/>
            <person name="Orlova M."/>
            <person name="Belousova E."/>
            <person name="Roberts R.J."/>
        </authorList>
    </citation>
    <scope>NUCLEOTIDE SEQUENCE [LARGE SCALE GENOMIC DNA]</scope>
    <source>
        <strain evidence="17">D-401</strain>
    </source>
</reference>
<dbReference type="OrthoDB" id="9780552at2"/>
<feature type="domain" description="Membrane insertase YidC/Oxa/ALB C-terminal" evidence="14">
    <location>
        <begin position="389"/>
        <end position="567"/>
    </location>
</feature>
<keyword evidence="9 13" id="KW-0472">Membrane</keyword>
<accession>A0A650GDN1</accession>
<dbReference type="NCBIfam" id="TIGR03593">
    <property type="entry name" value="yidC_nterm"/>
    <property type="match status" value="1"/>
</dbReference>
<comment type="subunit">
    <text evidence="13">Interacts with the Sec translocase complex via SecD. Specifically interacts with transmembrane segments of nascent integral membrane proteins during membrane integration.</text>
</comment>
<dbReference type="Pfam" id="PF02096">
    <property type="entry name" value="60KD_IMP"/>
    <property type="match status" value="1"/>
</dbReference>
<keyword evidence="4 13" id="KW-0813">Transport</keyword>
<keyword evidence="17" id="KW-1185">Reference proteome</keyword>
<dbReference type="AlphaFoldDB" id="A0A650GDN1"/>
<keyword evidence="8 13" id="KW-1133">Transmembrane helix</keyword>
<dbReference type="Gene3D" id="2.70.98.90">
    <property type="match status" value="1"/>
</dbReference>
<dbReference type="HAMAP" id="MF_01810">
    <property type="entry name" value="YidC_type1"/>
    <property type="match status" value="1"/>
</dbReference>
<proteinExistence type="inferred from homology"/>
<dbReference type="InterPro" id="IPR001708">
    <property type="entry name" value="YidC/ALB3/OXA1/COX18"/>
</dbReference>
<evidence type="ECO:0000256" key="11">
    <source>
        <dbReference type="ARBA" id="ARBA00033245"/>
    </source>
</evidence>
<dbReference type="Pfam" id="PF14849">
    <property type="entry name" value="YidC_periplas"/>
    <property type="match status" value="1"/>
</dbReference>
<feature type="transmembrane region" description="Helical" evidence="13">
    <location>
        <begin position="454"/>
        <end position="475"/>
    </location>
</feature>
<name>A0A650GDN1_9GAMM</name>
<dbReference type="InterPro" id="IPR038221">
    <property type="entry name" value="YidC_periplasmic_sf"/>
</dbReference>
<evidence type="ECO:0000259" key="15">
    <source>
        <dbReference type="Pfam" id="PF14849"/>
    </source>
</evidence>
<evidence type="ECO:0000256" key="1">
    <source>
        <dbReference type="ARBA" id="ARBA00004429"/>
    </source>
</evidence>
<dbReference type="GO" id="GO:0015031">
    <property type="term" value="P:protein transport"/>
    <property type="evidence" value="ECO:0007669"/>
    <property type="project" value="UniProtKB-KW"/>
</dbReference>
<dbReference type="GO" id="GO:0032977">
    <property type="term" value="F:membrane insertase activity"/>
    <property type="evidence" value="ECO:0007669"/>
    <property type="project" value="InterPro"/>
</dbReference>
<sequence length="576" mass="65393">MTLCLSEGNLINMDNIRLILIFTLLFILLLIYQQWQLDYGPKPVSTAPVAMNPLSANGNPVTNTANELPPSILDKSHQATATALPDVPSTQSILPRQTAITVETDVLKLEINSVGGDIRQIALPKYPVSLEEANKPFQLLNDTLPNLFVAQSGLLPADYAPSHQTVYQSTETQYHLADGEQTLNVVLTWHNAQGIQVEKIYTFTRGSYVVQVKHHVKNNSDAPWQVRQYAQFQRTQVAEAGQSSFIHTYMGGAIASPNSRYEKLTFANINDDKLNQEKRPSWANGWAAMIQHYFVSAWVPDKEQLFNYYTNVIKQGQRYVLGFYGQLETIAPKTEHEFNLQFYAGPKIQDHLGALAPGLELTVDYGWFWFISQPLFWLLSLLHSFFGNWGWAIIILTLMIKLAFFHLSATSYKSMANMRRVQPRLMSIKERYGDDRAKMNQALMDLYKKEKINPLGGCLPILVQIPVFIALYWVLLESVELRQADFILWLNDLSRPDPFFVLPLIMGATMLLQQKLNPAPIDPMQQKVMMALPLVFTVFFAFFPSGLVLYWVVNNSLSIAQQWVITKKVVGEVKLD</sequence>
<dbReference type="InterPro" id="IPR019998">
    <property type="entry name" value="Membr_insert_YidC"/>
</dbReference>
<evidence type="ECO:0000256" key="5">
    <source>
        <dbReference type="ARBA" id="ARBA00022475"/>
    </source>
</evidence>
<dbReference type="NCBIfam" id="TIGR03592">
    <property type="entry name" value="yidC_oxa1_cterm"/>
    <property type="match status" value="1"/>
</dbReference>
<dbReference type="PRINTS" id="PR00701">
    <property type="entry name" value="60KDINNERMP"/>
</dbReference>
<evidence type="ECO:0000256" key="10">
    <source>
        <dbReference type="ARBA" id="ARBA00023186"/>
    </source>
</evidence>
<dbReference type="GO" id="GO:0005886">
    <property type="term" value="C:plasma membrane"/>
    <property type="evidence" value="ECO:0007669"/>
    <property type="project" value="UniProtKB-SubCell"/>
</dbReference>
<dbReference type="CDD" id="cd20070">
    <property type="entry name" value="5TM_YidC_Alb3"/>
    <property type="match status" value="1"/>
</dbReference>
<comment type="function">
    <text evidence="13">Required for the insertion and/or proper folding and/or complex formation of integral membrane proteins into the membrane. Involved in integration of membrane proteins that insert both dependently and independently of the Sec translocase complex, as well as at least some lipoproteins. Aids folding of multispanning membrane proteins.</text>
</comment>
<dbReference type="EMBL" id="CP018889">
    <property type="protein sequence ID" value="QGX04021.1"/>
    <property type="molecule type" value="Genomic_DNA"/>
</dbReference>
<evidence type="ECO:0000313" key="16">
    <source>
        <dbReference type="EMBL" id="QGX04021.1"/>
    </source>
</evidence>
<feature type="transmembrane region" description="Helical" evidence="13">
    <location>
        <begin position="389"/>
        <end position="409"/>
    </location>
</feature>
<keyword evidence="7 13" id="KW-0653">Protein transport</keyword>
<evidence type="ECO:0000313" key="17">
    <source>
        <dbReference type="Proteomes" id="UP000234271"/>
    </source>
</evidence>
<feature type="transmembrane region" description="Helical" evidence="13">
    <location>
        <begin position="528"/>
        <end position="553"/>
    </location>
</feature>
<evidence type="ECO:0000256" key="6">
    <source>
        <dbReference type="ARBA" id="ARBA00022692"/>
    </source>
</evidence>
<gene>
    <name evidence="13 16" type="primary">yidC</name>
    <name evidence="16" type="ORF">BLE401_05130</name>
</gene>
<evidence type="ECO:0000256" key="7">
    <source>
        <dbReference type="ARBA" id="ARBA00022927"/>
    </source>
</evidence>
<evidence type="ECO:0000259" key="14">
    <source>
        <dbReference type="Pfam" id="PF02096"/>
    </source>
</evidence>
<keyword evidence="6 13" id="KW-0812">Transmembrane</keyword>
<protein>
    <recommendedName>
        <fullName evidence="3 13">Membrane protein insertase YidC</fullName>
    </recommendedName>
    <alternativeName>
        <fullName evidence="12 13">Foldase YidC</fullName>
    </alternativeName>
    <alternativeName>
        <fullName evidence="11 13">Membrane integrase YidC</fullName>
    </alternativeName>
    <alternativeName>
        <fullName evidence="13">Membrane protein YidC</fullName>
    </alternativeName>
</protein>
<evidence type="ECO:0000256" key="8">
    <source>
        <dbReference type="ARBA" id="ARBA00022989"/>
    </source>
</evidence>
<dbReference type="InterPro" id="IPR028055">
    <property type="entry name" value="YidC/Oxa/ALB_C"/>
</dbReference>
<keyword evidence="10 13" id="KW-0143">Chaperone</keyword>
<dbReference type="InterPro" id="IPR028053">
    <property type="entry name" value="Membr_insert_YidC_N"/>
</dbReference>
<evidence type="ECO:0000256" key="12">
    <source>
        <dbReference type="ARBA" id="ARBA00033342"/>
    </source>
</evidence>
<dbReference type="InterPro" id="IPR047196">
    <property type="entry name" value="YidC_ALB_C"/>
</dbReference>
<dbReference type="GO" id="GO:0051205">
    <property type="term" value="P:protein insertion into membrane"/>
    <property type="evidence" value="ECO:0007669"/>
    <property type="project" value="TreeGrafter"/>
</dbReference>
<comment type="similarity">
    <text evidence="2 13">Belongs to the OXA1/ALB3/YidC family. Type 1 subfamily.</text>
</comment>
<evidence type="ECO:0000256" key="13">
    <source>
        <dbReference type="HAMAP-Rule" id="MF_01810"/>
    </source>
</evidence>
<dbReference type="PANTHER" id="PTHR12428">
    <property type="entry name" value="OXA1"/>
    <property type="match status" value="1"/>
</dbReference>
<dbReference type="PANTHER" id="PTHR12428:SF65">
    <property type="entry name" value="CYTOCHROME C OXIDASE ASSEMBLY PROTEIN COX18, MITOCHONDRIAL"/>
    <property type="match status" value="1"/>
</dbReference>
<evidence type="ECO:0000256" key="9">
    <source>
        <dbReference type="ARBA" id="ARBA00023136"/>
    </source>
</evidence>
<keyword evidence="5 13" id="KW-1003">Cell membrane</keyword>
<evidence type="ECO:0000256" key="2">
    <source>
        <dbReference type="ARBA" id="ARBA00010527"/>
    </source>
</evidence>
<organism evidence="16 17">
    <name type="scientific">Beggiatoa leptomitoformis</name>
    <dbReference type="NCBI Taxonomy" id="288004"/>
    <lineage>
        <taxon>Bacteria</taxon>
        <taxon>Pseudomonadati</taxon>
        <taxon>Pseudomonadota</taxon>
        <taxon>Gammaproteobacteria</taxon>
        <taxon>Thiotrichales</taxon>
        <taxon>Thiotrichaceae</taxon>
        <taxon>Beggiatoa</taxon>
    </lineage>
</organism>
<evidence type="ECO:0000256" key="3">
    <source>
        <dbReference type="ARBA" id="ARBA00015325"/>
    </source>
</evidence>
<dbReference type="PRINTS" id="PR01900">
    <property type="entry name" value="YIDCPROTEIN"/>
</dbReference>
<evidence type="ECO:0000256" key="4">
    <source>
        <dbReference type="ARBA" id="ARBA00022448"/>
    </source>
</evidence>
<feature type="transmembrane region" description="Helical" evidence="13">
    <location>
        <begin position="15"/>
        <end position="32"/>
    </location>
</feature>